<name>A0AAD5SXF7_9FUNG</name>
<accession>A0AAD5SXF7</accession>
<dbReference type="Proteomes" id="UP001211907">
    <property type="component" value="Unassembled WGS sequence"/>
</dbReference>
<sequence length="357" mass="36552">MILASFLALATYVAAAPLDARATTCVVSSYAGFASCASSTSIHIQGPITVPANSVIDWSGLKSGTQILLSGTVTFTKGTLKESGPKLITVGGSGITFKGDSSNPGILDGQGASYWDGKGSNGGVPKPKFFRVETTGTSVFSNFKILNAPVQAFSIGGSGTTIDNVKVDNSAGDSLGHNTDAFDVSANSIIIQNSWVHNQDDCLAVNSANGVHFLNNICIGGHGISIGSVASGSVVENVTVKNCTVQSSTFGPRIKTDYGATSGSVSSITYQDITLIDISSMGIVVRQDYENGSPKGTAVSKMPITGVTMTNIHGTVTSGADSVFILCATGECTGFNWSEINITPKKTSCSGVTPTGC</sequence>
<evidence type="ECO:0000256" key="1">
    <source>
        <dbReference type="ARBA" id="ARBA00008834"/>
    </source>
</evidence>
<comment type="caution">
    <text evidence="10">The sequence shown here is derived from an EMBL/GenBank/DDBJ whole genome shotgun (WGS) entry which is preliminary data.</text>
</comment>
<organism evidence="10 11">
    <name type="scientific">Physocladia obscura</name>
    <dbReference type="NCBI Taxonomy" id="109957"/>
    <lineage>
        <taxon>Eukaryota</taxon>
        <taxon>Fungi</taxon>
        <taxon>Fungi incertae sedis</taxon>
        <taxon>Chytridiomycota</taxon>
        <taxon>Chytridiomycota incertae sedis</taxon>
        <taxon>Chytridiomycetes</taxon>
        <taxon>Chytridiales</taxon>
        <taxon>Chytriomycetaceae</taxon>
        <taxon>Physocladia</taxon>
    </lineage>
</organism>
<dbReference type="InterPro" id="IPR050434">
    <property type="entry name" value="Glycosyl_hydrlase_28"/>
</dbReference>
<dbReference type="GO" id="GO:0071555">
    <property type="term" value="P:cell wall organization"/>
    <property type="evidence" value="ECO:0007669"/>
    <property type="project" value="UniProtKB-KW"/>
</dbReference>
<comment type="similarity">
    <text evidence="1 8">Belongs to the glycosyl hydrolase 28 family.</text>
</comment>
<evidence type="ECO:0000256" key="6">
    <source>
        <dbReference type="ARBA" id="ARBA00023316"/>
    </source>
</evidence>
<evidence type="ECO:0000256" key="8">
    <source>
        <dbReference type="RuleBase" id="RU361169"/>
    </source>
</evidence>
<dbReference type="AlphaFoldDB" id="A0AAD5SXF7"/>
<dbReference type="GO" id="GO:0045490">
    <property type="term" value="P:pectin catabolic process"/>
    <property type="evidence" value="ECO:0007669"/>
    <property type="project" value="TreeGrafter"/>
</dbReference>
<dbReference type="PANTHER" id="PTHR31884">
    <property type="entry name" value="POLYGALACTURONASE"/>
    <property type="match status" value="1"/>
</dbReference>
<evidence type="ECO:0000256" key="3">
    <source>
        <dbReference type="ARBA" id="ARBA00022737"/>
    </source>
</evidence>
<feature type="chain" id="PRO_5042179389" description="Endo-polygalacturonase" evidence="9">
    <location>
        <begin position="16"/>
        <end position="357"/>
    </location>
</feature>
<protein>
    <recommendedName>
        <fullName evidence="12">Endo-polygalacturonase</fullName>
    </recommendedName>
</protein>
<dbReference type="PANTHER" id="PTHR31884:SF1">
    <property type="entry name" value="POLYGALACTURONASE"/>
    <property type="match status" value="1"/>
</dbReference>
<keyword evidence="4 8" id="KW-0378">Hydrolase</keyword>
<feature type="active site" evidence="7">
    <location>
        <position position="222"/>
    </location>
</feature>
<keyword evidence="6" id="KW-0961">Cell wall biogenesis/degradation</keyword>
<feature type="signal peptide" evidence="9">
    <location>
        <begin position="1"/>
        <end position="15"/>
    </location>
</feature>
<dbReference type="InterPro" id="IPR012334">
    <property type="entry name" value="Pectin_lyas_fold"/>
</dbReference>
<evidence type="ECO:0000256" key="5">
    <source>
        <dbReference type="ARBA" id="ARBA00023295"/>
    </source>
</evidence>
<evidence type="ECO:0000313" key="10">
    <source>
        <dbReference type="EMBL" id="KAJ3114047.1"/>
    </source>
</evidence>
<dbReference type="GO" id="GO:0005576">
    <property type="term" value="C:extracellular region"/>
    <property type="evidence" value="ECO:0007669"/>
    <property type="project" value="TreeGrafter"/>
</dbReference>
<reference evidence="10" key="1">
    <citation type="submission" date="2020-05" db="EMBL/GenBank/DDBJ databases">
        <title>Phylogenomic resolution of chytrid fungi.</title>
        <authorList>
            <person name="Stajich J.E."/>
            <person name="Amses K."/>
            <person name="Simmons R."/>
            <person name="Seto K."/>
            <person name="Myers J."/>
            <person name="Bonds A."/>
            <person name="Quandt C.A."/>
            <person name="Barry K."/>
            <person name="Liu P."/>
            <person name="Grigoriev I."/>
            <person name="Longcore J.E."/>
            <person name="James T.Y."/>
        </authorList>
    </citation>
    <scope>NUCLEOTIDE SEQUENCE</scope>
    <source>
        <strain evidence="10">JEL0513</strain>
    </source>
</reference>
<dbReference type="GO" id="GO:0004650">
    <property type="term" value="F:polygalacturonase activity"/>
    <property type="evidence" value="ECO:0007669"/>
    <property type="project" value="InterPro"/>
</dbReference>
<evidence type="ECO:0000256" key="2">
    <source>
        <dbReference type="ARBA" id="ARBA00022729"/>
    </source>
</evidence>
<keyword evidence="3" id="KW-0677">Repeat</keyword>
<dbReference type="EMBL" id="JADGJH010001400">
    <property type="protein sequence ID" value="KAJ3114047.1"/>
    <property type="molecule type" value="Genomic_DNA"/>
</dbReference>
<evidence type="ECO:0000256" key="7">
    <source>
        <dbReference type="PROSITE-ProRule" id="PRU10052"/>
    </source>
</evidence>
<keyword evidence="2 9" id="KW-0732">Signal</keyword>
<dbReference type="Pfam" id="PF00295">
    <property type="entry name" value="Glyco_hydro_28"/>
    <property type="match status" value="1"/>
</dbReference>
<dbReference type="InterPro" id="IPR011050">
    <property type="entry name" value="Pectin_lyase_fold/virulence"/>
</dbReference>
<evidence type="ECO:0000256" key="9">
    <source>
        <dbReference type="SAM" id="SignalP"/>
    </source>
</evidence>
<gene>
    <name evidence="10" type="ORF">HK100_001813</name>
</gene>
<dbReference type="PROSITE" id="PS00502">
    <property type="entry name" value="POLYGALACTURONASE"/>
    <property type="match status" value="1"/>
</dbReference>
<keyword evidence="11" id="KW-1185">Reference proteome</keyword>
<evidence type="ECO:0008006" key="12">
    <source>
        <dbReference type="Google" id="ProtNLM"/>
    </source>
</evidence>
<dbReference type="Gene3D" id="2.160.20.10">
    <property type="entry name" value="Single-stranded right-handed beta-helix, Pectin lyase-like"/>
    <property type="match status" value="1"/>
</dbReference>
<proteinExistence type="inferred from homology"/>
<evidence type="ECO:0000313" key="11">
    <source>
        <dbReference type="Proteomes" id="UP001211907"/>
    </source>
</evidence>
<keyword evidence="5 8" id="KW-0326">Glycosidase</keyword>
<dbReference type="SUPFAM" id="SSF51126">
    <property type="entry name" value="Pectin lyase-like"/>
    <property type="match status" value="1"/>
</dbReference>
<dbReference type="InterPro" id="IPR000743">
    <property type="entry name" value="Glyco_hydro_28"/>
</dbReference>
<evidence type="ECO:0000256" key="4">
    <source>
        <dbReference type="ARBA" id="ARBA00022801"/>
    </source>
</evidence>